<dbReference type="SUPFAM" id="SSF52047">
    <property type="entry name" value="RNI-like"/>
    <property type="match status" value="1"/>
</dbReference>
<dbReference type="AlphaFoldDB" id="A0AAD5YBN2"/>
<dbReference type="InterPro" id="IPR032675">
    <property type="entry name" value="LRR_dom_sf"/>
</dbReference>
<accession>A0AAD5YBN2</accession>
<dbReference type="Proteomes" id="UP001212997">
    <property type="component" value="Unassembled WGS sequence"/>
</dbReference>
<evidence type="ECO:0000313" key="1">
    <source>
        <dbReference type="EMBL" id="KAJ3479775.1"/>
    </source>
</evidence>
<protein>
    <submittedName>
        <fullName evidence="1">Uncharacterized protein</fullName>
    </submittedName>
</protein>
<evidence type="ECO:0000313" key="2">
    <source>
        <dbReference type="Proteomes" id="UP001212997"/>
    </source>
</evidence>
<dbReference type="Gene3D" id="3.80.10.10">
    <property type="entry name" value="Ribonuclease Inhibitor"/>
    <property type="match status" value="1"/>
</dbReference>
<name>A0AAD5YBN2_9APHY</name>
<comment type="caution">
    <text evidence="1">The sequence shown here is derived from an EMBL/GenBank/DDBJ whole genome shotgun (WGS) entry which is preliminary data.</text>
</comment>
<organism evidence="1 2">
    <name type="scientific">Meripilus lineatus</name>
    <dbReference type="NCBI Taxonomy" id="2056292"/>
    <lineage>
        <taxon>Eukaryota</taxon>
        <taxon>Fungi</taxon>
        <taxon>Dikarya</taxon>
        <taxon>Basidiomycota</taxon>
        <taxon>Agaricomycotina</taxon>
        <taxon>Agaricomycetes</taxon>
        <taxon>Polyporales</taxon>
        <taxon>Meripilaceae</taxon>
        <taxon>Meripilus</taxon>
    </lineage>
</organism>
<keyword evidence="2" id="KW-1185">Reference proteome</keyword>
<proteinExistence type="predicted"/>
<reference evidence="1" key="1">
    <citation type="submission" date="2022-07" db="EMBL/GenBank/DDBJ databases">
        <title>Genome Sequence of Physisporinus lineatus.</title>
        <authorList>
            <person name="Buettner E."/>
        </authorList>
    </citation>
    <scope>NUCLEOTIDE SEQUENCE</scope>
    <source>
        <strain evidence="1">VT162</strain>
    </source>
</reference>
<gene>
    <name evidence="1" type="ORF">NLI96_g8826</name>
</gene>
<sequence length="288" mass="31181">MRSLTLQYVPFKWSAPILQNLQSLVLRTLPSNHIALDRVLYIVAASPNLVNLSIHVGLVNPPVLPLNQTSLNELRRLNISGHYSLTALVESLSLPALEDLVFDIDARDPVDEIISSLVARSNNPPLTSLSILYAGPHSTGSGIYYAAGALITSWGFLADLDQLKTLQVGGAAFDPLVSVLASPDDDGQLDRWLCPNLTSLRMRGCHAHSDGVAKLVQMVEARNPDTSVGGTVFQANGASPIKLRCLEVHECGTLGVDVVEWLKVRVEDVVCTEPVCEGSPRSPSYHYL</sequence>
<dbReference type="EMBL" id="JANAWD010000417">
    <property type="protein sequence ID" value="KAJ3479775.1"/>
    <property type="molecule type" value="Genomic_DNA"/>
</dbReference>